<dbReference type="AlphaFoldDB" id="A0A498P0X7"/>
<organism evidence="1 2">
    <name type="scientific">Labeo rohita</name>
    <name type="common">Indian major carp</name>
    <name type="synonym">Cyprinus rohita</name>
    <dbReference type="NCBI Taxonomy" id="84645"/>
    <lineage>
        <taxon>Eukaryota</taxon>
        <taxon>Metazoa</taxon>
        <taxon>Chordata</taxon>
        <taxon>Craniata</taxon>
        <taxon>Vertebrata</taxon>
        <taxon>Euteleostomi</taxon>
        <taxon>Actinopterygii</taxon>
        <taxon>Neopterygii</taxon>
        <taxon>Teleostei</taxon>
        <taxon>Ostariophysi</taxon>
        <taxon>Cypriniformes</taxon>
        <taxon>Cyprinidae</taxon>
        <taxon>Labeoninae</taxon>
        <taxon>Labeonini</taxon>
        <taxon>Labeo</taxon>
    </lineage>
</organism>
<dbReference type="Proteomes" id="UP000290572">
    <property type="component" value="Unassembled WGS sequence"/>
</dbReference>
<evidence type="ECO:0000313" key="1">
    <source>
        <dbReference type="EMBL" id="RXN37499.1"/>
    </source>
</evidence>
<protein>
    <submittedName>
        <fullName evidence="1">Interleukin 4 13A</fullName>
    </submittedName>
</protein>
<proteinExistence type="predicted"/>
<sequence length="316" mass="35927">MKDFPNGVKETFLKELHVPCDSQEEREVYFCQAEQELLKISSRSGAKFDHFRTDKKLMRTLNKYKKHHGKNCEPDSEVQVPLHDFLKNLLRCVKNAYSKPNTDFVQFFCEATEKSFSMKGIPVYHSEMILLGDDELDMATKNVPVKETEGKPVDELVTAMKNVPKVTEGKNIFLKDKIRDTTLPAESVQDKAMKIVPKVTEGKNTSLKDEIRYTTLSAESDDEQDKAVEDVPKVTEEAKILVEDKICNKTLKGKPDDELVTAMKNVPKETEGGEIALEDAKNDFTPVKRIHKTLLGELIDELNIAMKDFPNGVRFN</sequence>
<dbReference type="EMBL" id="QBIY01005788">
    <property type="protein sequence ID" value="RXN37499.1"/>
    <property type="molecule type" value="Genomic_DNA"/>
</dbReference>
<accession>A0A498P0X7</accession>
<evidence type="ECO:0000313" key="2">
    <source>
        <dbReference type="Proteomes" id="UP000290572"/>
    </source>
</evidence>
<comment type="caution">
    <text evidence="1">The sequence shown here is derived from an EMBL/GenBank/DDBJ whole genome shotgun (WGS) entry which is preliminary data.</text>
</comment>
<reference evidence="1 2" key="1">
    <citation type="submission" date="2018-03" db="EMBL/GenBank/DDBJ databases">
        <title>Draft genome sequence of Rohu Carp (Labeo rohita).</title>
        <authorList>
            <person name="Das P."/>
            <person name="Kushwaha B."/>
            <person name="Joshi C.G."/>
            <person name="Kumar D."/>
            <person name="Nagpure N.S."/>
            <person name="Sahoo L."/>
            <person name="Das S.P."/>
            <person name="Bit A."/>
            <person name="Patnaik S."/>
            <person name="Meher P.K."/>
            <person name="Jayasankar P."/>
            <person name="Koringa P.G."/>
            <person name="Patel N.V."/>
            <person name="Hinsu A.T."/>
            <person name="Kumar R."/>
            <person name="Pandey M."/>
            <person name="Agarwal S."/>
            <person name="Srivastava S."/>
            <person name="Singh M."/>
            <person name="Iquebal M.A."/>
            <person name="Jaiswal S."/>
            <person name="Angadi U.B."/>
            <person name="Kumar N."/>
            <person name="Raza M."/>
            <person name="Shah T.M."/>
            <person name="Rai A."/>
            <person name="Jena J.K."/>
        </authorList>
    </citation>
    <scope>NUCLEOTIDE SEQUENCE [LARGE SCALE GENOMIC DNA]</scope>
    <source>
        <strain evidence="1">DASCIFA01</strain>
        <tissue evidence="1">Testis</tissue>
    </source>
</reference>
<gene>
    <name evidence="1" type="ORF">ROHU_002002</name>
</gene>
<name>A0A498P0X7_LABRO</name>
<keyword evidence="2" id="KW-1185">Reference proteome</keyword>